<dbReference type="GO" id="GO:0051306">
    <property type="term" value="P:mitotic sister chromatid separation"/>
    <property type="evidence" value="ECO:0007669"/>
    <property type="project" value="InterPro"/>
</dbReference>
<evidence type="ECO:0000256" key="1">
    <source>
        <dbReference type="PROSITE-ProRule" id="PRU00023"/>
    </source>
</evidence>
<dbReference type="PROSITE" id="PS50011">
    <property type="entry name" value="PROTEIN_KINASE_DOM"/>
    <property type="match status" value="1"/>
</dbReference>
<feature type="compositionally biased region" description="Basic and acidic residues" evidence="2">
    <location>
        <begin position="698"/>
        <end position="714"/>
    </location>
</feature>
<dbReference type="GO" id="GO:0008608">
    <property type="term" value="P:attachment of spindle microtubules to kinetochore"/>
    <property type="evidence" value="ECO:0007669"/>
    <property type="project" value="InterPro"/>
</dbReference>
<feature type="region of interest" description="Disordered" evidence="2">
    <location>
        <begin position="952"/>
        <end position="976"/>
    </location>
</feature>
<feature type="repeat" description="ANK" evidence="1">
    <location>
        <begin position="57"/>
        <end position="89"/>
    </location>
</feature>
<dbReference type="InterPro" id="IPR011009">
    <property type="entry name" value="Kinase-like_dom_sf"/>
</dbReference>
<comment type="caution">
    <text evidence="4">The sequence shown here is derived from an EMBL/GenBank/DDBJ whole genome shotgun (WGS) entry which is preliminary data.</text>
</comment>
<dbReference type="PANTHER" id="PTHR23060:SF3">
    <property type="entry name" value="TESTIS EXPRESSED 14, INTERCELLULAR BRIDGE FORMING FACTOR"/>
    <property type="match status" value="1"/>
</dbReference>
<dbReference type="EMBL" id="JAROKS010000010">
    <property type="protein sequence ID" value="KAK1800596.1"/>
    <property type="molecule type" value="Genomic_DNA"/>
</dbReference>
<dbReference type="Pfam" id="PF12796">
    <property type="entry name" value="Ank_2"/>
    <property type="match status" value="1"/>
</dbReference>
<sequence>RTAEMTGVQPLPCPVRLGTVKTGGLPAQLHKCTLERNLHKVEKLLKKGVDVDCVNHLGQTPLFCASLLGFTGVAELLLQYGADPNYRCGDRSTPVHAAVFSCNPWLLSELLDAGGDLRVHDDQGRTPRDWAEAGAQEHSPRMLDFLKRCVSHMRSLSQIQYPRNGRVTPTSSKTLLRSPSLLELLRPGGSDLLNKKLSKKSFCDMVQCFGYGKLCIEKARQPIGLLASVPLISESELAQADDEALHSFTCGPFSHMSKYTCFCLLHHINNYSWRGCRVSVKELQSPDLDGYLDLLITELEYCCRLFHPHLLQLMAVSMSSDLHQSKLVYERVHMDSLYGLLYHRQRAEFPVLQVWEALGVVLQVCEALLYLQGRALVLRALSSHCVLLAYPGVAKVTGLGFMVPSEDCHQGNGPPLPLPVGLYNWAAPEELSRKERKVGEGPLSAGLSMSRWSSGLKQDRHPEVPEWSFVKVAPPSAQPSAEMEMEIQDQIQHLDSLLEKEAEGKPSQSSPGSLQGDEVESIPYYEALHRDISYHDILPLENWRLSIHTPSAEAGSSEYLWSSSSTSEDLGTHVALSSSEHIGSIVLNLKVSQVLLQQVQSSLESAELGLEGGAHSEWSHTLPSGNDEVDGVGRRSKSGVLVLKAVGPPSTYRPQLELQERGWAVEGLAGGWQALGASVDEEVSHYCSAGEEGFSTDESDRGASRRHQGGDRQKPGLRSTEQTDSHVRPYGSSHICEHQERATPQHIHLTCQTMPKWTCEVRKVVALMTQGRLGTPARPVGCSQSEEVEEQLPLLARQDPLGHSNRHSVQRCEIEDRSHEQGPVLEQLFKSPADVPSESEGSTDFHTVSQAVSLPSSVCENKLPETNCKQTPVEVSSMFYTAEHETDSTDASEEDSQVTALGAQVNEGCLLCQTLSSEEDLDVTMEVCRRTMIVADSPVVEARAVQPGYEKQIVGDPSASGQDPLPTSSQAMSSRPVASVESGAYVVAMQSEGQTVVSHMGPPEDGQFNTVTADPGKVPPTEKIHPDATSAPVVQGEPGQRPMPEQEVLSAQGIPRLWRASVMGLPSRQQQHAIVNDALAQQARVKVEEAANIIQTMEVEVAHVEEVE</sequence>
<protein>
    <recommendedName>
        <fullName evidence="3">Protein kinase domain-containing protein</fullName>
    </recommendedName>
</protein>
<dbReference type="SMART" id="SM00248">
    <property type="entry name" value="ANK"/>
    <property type="match status" value="3"/>
</dbReference>
<dbReference type="Proteomes" id="UP001239994">
    <property type="component" value="Unassembled WGS sequence"/>
</dbReference>
<feature type="non-terminal residue" evidence="4">
    <location>
        <position position="1"/>
    </location>
</feature>
<evidence type="ECO:0000259" key="3">
    <source>
        <dbReference type="PROSITE" id="PS50011"/>
    </source>
</evidence>
<dbReference type="SUPFAM" id="SSF48403">
    <property type="entry name" value="Ankyrin repeat"/>
    <property type="match status" value="1"/>
</dbReference>
<dbReference type="InterPro" id="IPR000719">
    <property type="entry name" value="Prot_kinase_dom"/>
</dbReference>
<name>A0AAD9E0C1_9TELE</name>
<reference evidence="4" key="1">
    <citation type="submission" date="2023-03" db="EMBL/GenBank/DDBJ databases">
        <title>Electrophorus voltai genome.</title>
        <authorList>
            <person name="Bian C."/>
        </authorList>
    </citation>
    <scope>NUCLEOTIDE SEQUENCE</scope>
    <source>
        <strain evidence="4">CB-2022</strain>
        <tissue evidence="4">Muscle</tissue>
    </source>
</reference>
<dbReference type="SUPFAM" id="SSF56112">
    <property type="entry name" value="Protein kinase-like (PK-like)"/>
    <property type="match status" value="1"/>
</dbReference>
<dbReference type="InterPro" id="IPR001245">
    <property type="entry name" value="Ser-Thr/Tyr_kinase_cat_dom"/>
</dbReference>
<dbReference type="GO" id="GO:0005524">
    <property type="term" value="F:ATP binding"/>
    <property type="evidence" value="ECO:0007669"/>
    <property type="project" value="InterPro"/>
</dbReference>
<feature type="compositionally biased region" description="Polar residues" evidence="2">
    <location>
        <begin position="959"/>
        <end position="973"/>
    </location>
</feature>
<dbReference type="GO" id="GO:0000776">
    <property type="term" value="C:kinetochore"/>
    <property type="evidence" value="ECO:0007669"/>
    <property type="project" value="TreeGrafter"/>
</dbReference>
<dbReference type="Gene3D" id="1.25.40.20">
    <property type="entry name" value="Ankyrin repeat-containing domain"/>
    <property type="match status" value="1"/>
</dbReference>
<evidence type="ECO:0000256" key="2">
    <source>
        <dbReference type="SAM" id="MobiDB-lite"/>
    </source>
</evidence>
<dbReference type="InterPro" id="IPR002110">
    <property type="entry name" value="Ankyrin_rpt"/>
</dbReference>
<feature type="repeat" description="ANK" evidence="1">
    <location>
        <begin position="90"/>
        <end position="122"/>
    </location>
</feature>
<feature type="region of interest" description="Disordered" evidence="2">
    <location>
        <begin position="1020"/>
        <end position="1043"/>
    </location>
</feature>
<dbReference type="Gene3D" id="1.10.510.10">
    <property type="entry name" value="Transferase(Phosphotransferase) domain 1"/>
    <property type="match status" value="1"/>
</dbReference>
<dbReference type="AlphaFoldDB" id="A0AAD9E0C1"/>
<accession>A0AAD9E0C1</accession>
<dbReference type="Pfam" id="PF07714">
    <property type="entry name" value="PK_Tyr_Ser-Thr"/>
    <property type="match status" value="1"/>
</dbReference>
<dbReference type="PROSITE" id="PS50297">
    <property type="entry name" value="ANK_REP_REGION"/>
    <property type="match status" value="1"/>
</dbReference>
<dbReference type="GO" id="GO:0004672">
    <property type="term" value="F:protein kinase activity"/>
    <property type="evidence" value="ECO:0007669"/>
    <property type="project" value="InterPro"/>
</dbReference>
<dbReference type="GO" id="GO:0030496">
    <property type="term" value="C:midbody"/>
    <property type="evidence" value="ECO:0007669"/>
    <property type="project" value="TreeGrafter"/>
</dbReference>
<dbReference type="GO" id="GO:0045171">
    <property type="term" value="C:intercellular bridge"/>
    <property type="evidence" value="ECO:0007669"/>
    <property type="project" value="TreeGrafter"/>
</dbReference>
<dbReference type="InterPro" id="IPR036770">
    <property type="entry name" value="Ankyrin_rpt-contain_sf"/>
</dbReference>
<evidence type="ECO:0000313" key="4">
    <source>
        <dbReference type="EMBL" id="KAK1800596.1"/>
    </source>
</evidence>
<organism evidence="4 5">
    <name type="scientific">Electrophorus voltai</name>
    <dbReference type="NCBI Taxonomy" id="2609070"/>
    <lineage>
        <taxon>Eukaryota</taxon>
        <taxon>Metazoa</taxon>
        <taxon>Chordata</taxon>
        <taxon>Craniata</taxon>
        <taxon>Vertebrata</taxon>
        <taxon>Euteleostomi</taxon>
        <taxon>Actinopterygii</taxon>
        <taxon>Neopterygii</taxon>
        <taxon>Teleostei</taxon>
        <taxon>Ostariophysi</taxon>
        <taxon>Gymnotiformes</taxon>
        <taxon>Gymnotoidei</taxon>
        <taxon>Gymnotidae</taxon>
        <taxon>Electrophorus</taxon>
    </lineage>
</organism>
<dbReference type="InterPro" id="IPR039339">
    <property type="entry name" value="Tex14"/>
</dbReference>
<evidence type="ECO:0000313" key="5">
    <source>
        <dbReference type="Proteomes" id="UP001239994"/>
    </source>
</evidence>
<keyword evidence="5" id="KW-1185">Reference proteome</keyword>
<keyword evidence="1" id="KW-0040">ANK repeat</keyword>
<dbReference type="GO" id="GO:0043063">
    <property type="term" value="P:intercellular bridge organization"/>
    <property type="evidence" value="ECO:0007669"/>
    <property type="project" value="InterPro"/>
</dbReference>
<dbReference type="PROSITE" id="PS50088">
    <property type="entry name" value="ANK_REPEAT"/>
    <property type="match status" value="2"/>
</dbReference>
<feature type="domain" description="Protein kinase" evidence="3">
    <location>
        <begin position="242"/>
        <end position="538"/>
    </location>
</feature>
<gene>
    <name evidence="4" type="ORF">P4O66_005808</name>
</gene>
<dbReference type="GO" id="GO:0007094">
    <property type="term" value="P:mitotic spindle assembly checkpoint signaling"/>
    <property type="evidence" value="ECO:0007669"/>
    <property type="project" value="InterPro"/>
</dbReference>
<feature type="region of interest" description="Disordered" evidence="2">
    <location>
        <begin position="691"/>
        <end position="730"/>
    </location>
</feature>
<dbReference type="PANTHER" id="PTHR23060">
    <property type="entry name" value="TESTIS EXPRESSED GENE 14"/>
    <property type="match status" value="1"/>
</dbReference>
<proteinExistence type="predicted"/>
<dbReference type="GO" id="GO:0007140">
    <property type="term" value="P:male meiotic nuclear division"/>
    <property type="evidence" value="ECO:0007669"/>
    <property type="project" value="InterPro"/>
</dbReference>